<gene>
    <name evidence="1" type="ORF">IE53DRAFT_382635</name>
</gene>
<accession>A0ACD0NLR9</accession>
<evidence type="ECO:0000313" key="2">
    <source>
        <dbReference type="Proteomes" id="UP000245626"/>
    </source>
</evidence>
<proteinExistence type="predicted"/>
<sequence>MARKEANPDQRYPCDIPGCNKSYSRPDHLLRHKLNHEVDRVLACTQCDRTFVRQDLLVRHLERHALRGKTLGRWSNKTRDKDSAGGSKGSGAGRQSRSRHQASVEANDGDEDEDDEDEDDKDQHDNDQSRFLGGVGESTSSAWGASGSGVQLGQAQSFTSPTMYPEQSPGGGTNWPSAGSPRKAHFAPQHYRNGSTDVPPIMPGSPPGSIYPGSGYGAGSGSVNGLPQSTSPDIYPSPHAALEGSFSRPPPQEGEGNDGGSANDGYSAFHRPSLWNEETAATSADRSSYKWVPPDEGGGGSYAPPPSGAYYAGWPDAPGIANASESGEQGVDGPGTAPAQHLSAPPAVAAPVAAHQSSRQATFGHQSLPGQDIFPFAPPSMDHAAEYGWLFDGIDPFATSGGFPGMGSRMASRGQSQTSGFSPCSSDGVGPAVGGGQNFMGLGMGGNGAGTSRGRASDTYSLGRGTSHDGTLLSTDGVEQPNALEDLAYFASLQAEIPNRATFHVDVVAHHRLLYFLQSVSELPSSPLFTPSALRCYIYLFFVKFNRIYPLIHEPTFVASATDPMLLSAVIVVGAHFAGLPAHEMAVRIAQKIWGAIVSLEDFRPARATLPMLQAMLLTECFGKMMSTRPQHEMAHLFHNFIITLARRNAVFNATTVTLPGSEDSEEHWRAWAREEEKKRIALFAFVLDAQHATIFRQIPALSAFQIQLHLPCSDEEWSKLSPESWNAHRKRPNYRSPSLFIPALKACIMPGNVSTDVDIFSRFVLLHGLMSIAYDLQWKQNVLLGAEGGSGGSQSGSANGTPAAESGIADWKNRLSSAYASWKSRLDIACLSVTSPTAQTIYKASQGLNVAAQIALFADTVDIQIYAGLPSVLGRFIDRSTFNASRKAIKEWARTKDGRVATWYAVHFLRSSLFGPTANGAPRLGKGATVPDDSHVTLPALNRSEGGMDGRANSPLAALSGALPEPRKNVERDAGLDEVLHHRWCQYLSALVIWAYGHALTPPRQSQSSANPSGGAQTNGNAATLPGGSTATPSSHILPHPTGFNPYQQTSRPPSEAQALDYLDKMSTRSPEDLEKIEIRSYTKGVLELVEKELRGSRWELGREASGVLRKLIQNHLCPGPLSNSGNGSGAPNPAPTSGSGNLGSNGHGGGDGDGRGNHGNGTKSNGGGSGDKSGLRKGNGRLSSLEDRSANHDDSVLREGPAPAAAAVSSTAVTKGEERNENEKQPMMMMELVGEESKPPAKPATGAALTTDAISWDKGGDDGGTMTKDLEEAKVATNTIHPSTTSISNVENATQRQRHHHHHHHSRRQNPHRNQGRKVEIA</sequence>
<organism evidence="1 2">
    <name type="scientific">Violaceomyces palustris</name>
    <dbReference type="NCBI Taxonomy" id="1673888"/>
    <lineage>
        <taxon>Eukaryota</taxon>
        <taxon>Fungi</taxon>
        <taxon>Dikarya</taxon>
        <taxon>Basidiomycota</taxon>
        <taxon>Ustilaginomycotina</taxon>
        <taxon>Ustilaginomycetes</taxon>
        <taxon>Violaceomycetales</taxon>
        <taxon>Violaceomycetaceae</taxon>
        <taxon>Violaceomyces</taxon>
    </lineage>
</organism>
<protein>
    <submittedName>
        <fullName evidence="1">Uncharacterized protein</fullName>
    </submittedName>
</protein>
<reference evidence="1 2" key="1">
    <citation type="journal article" date="2018" name="Mol. Biol. Evol.">
        <title>Broad Genomic Sampling Reveals a Smut Pathogenic Ancestry of the Fungal Clade Ustilaginomycotina.</title>
        <authorList>
            <person name="Kijpornyongpan T."/>
            <person name="Mondo S.J."/>
            <person name="Barry K."/>
            <person name="Sandor L."/>
            <person name="Lee J."/>
            <person name="Lipzen A."/>
            <person name="Pangilinan J."/>
            <person name="LaButti K."/>
            <person name="Hainaut M."/>
            <person name="Henrissat B."/>
            <person name="Grigoriev I.V."/>
            <person name="Spatafora J.W."/>
            <person name="Aime M.C."/>
        </authorList>
    </citation>
    <scope>NUCLEOTIDE SEQUENCE [LARGE SCALE GENOMIC DNA]</scope>
    <source>
        <strain evidence="1 2">SA 807</strain>
    </source>
</reference>
<dbReference type="Proteomes" id="UP000245626">
    <property type="component" value="Unassembled WGS sequence"/>
</dbReference>
<keyword evidence="2" id="KW-1185">Reference proteome</keyword>
<name>A0ACD0NLR9_9BASI</name>
<evidence type="ECO:0000313" key="1">
    <source>
        <dbReference type="EMBL" id="PWN46763.1"/>
    </source>
</evidence>
<dbReference type="EMBL" id="KZ820721">
    <property type="protein sequence ID" value="PWN46763.1"/>
    <property type="molecule type" value="Genomic_DNA"/>
</dbReference>